<dbReference type="GO" id="GO:0016491">
    <property type="term" value="F:oxidoreductase activity"/>
    <property type="evidence" value="ECO:0007669"/>
    <property type="project" value="UniProtKB-KW"/>
</dbReference>
<dbReference type="PANTHER" id="PTHR43088:SF1">
    <property type="entry name" value="SUBUNIT OF PYRUVATE:FLAVODOXIN OXIDOREDUCTASE"/>
    <property type="match status" value="1"/>
</dbReference>
<reference evidence="4" key="1">
    <citation type="submission" date="2020-09" db="EMBL/GenBank/DDBJ databases">
        <title>New species isolated from human feces.</title>
        <authorList>
            <person name="Kitahara M."/>
            <person name="Shigeno Y."/>
            <person name="Shime M."/>
            <person name="Matsumoto Y."/>
            <person name="Nakamura S."/>
            <person name="Motooka D."/>
            <person name="Fukuoka S."/>
            <person name="Nishikawa H."/>
            <person name="Benno Y."/>
        </authorList>
    </citation>
    <scope>NUCLEOTIDE SEQUENCE</scope>
    <source>
        <strain evidence="4">MM59</strain>
    </source>
</reference>
<evidence type="ECO:0000313" key="4">
    <source>
        <dbReference type="EMBL" id="BCK84515.1"/>
    </source>
</evidence>
<evidence type="ECO:0000313" key="5">
    <source>
        <dbReference type="Proteomes" id="UP000679848"/>
    </source>
</evidence>
<dbReference type="Proteomes" id="UP000679848">
    <property type="component" value="Chromosome"/>
</dbReference>
<dbReference type="Gene3D" id="3.40.50.970">
    <property type="match status" value="1"/>
</dbReference>
<protein>
    <submittedName>
        <fullName evidence="4">3-methyl-2-oxobutanoate dehydrogenase subunit VorB</fullName>
    </submittedName>
</protein>
<dbReference type="InterPro" id="IPR002880">
    <property type="entry name" value="Pyrv_Fd/Flavodoxin_OxRdtase_N"/>
</dbReference>
<dbReference type="InterPro" id="IPR052368">
    <property type="entry name" value="2-oxoacid_oxidoreductase"/>
</dbReference>
<dbReference type="Pfam" id="PF01855">
    <property type="entry name" value="POR_N"/>
    <property type="match status" value="1"/>
</dbReference>
<dbReference type="InterPro" id="IPR029061">
    <property type="entry name" value="THDP-binding"/>
</dbReference>
<proteinExistence type="predicted"/>
<feature type="domain" description="Pyruvate flavodoxin/ferredoxin oxidoreductase pyrimidine binding" evidence="2">
    <location>
        <begin position="19"/>
        <end position="194"/>
    </location>
</feature>
<dbReference type="KEGG" id="pfaa:MM59RIKEN_18340"/>
<keyword evidence="1" id="KW-0560">Oxidoreductase</keyword>
<organism evidence="4 5">
    <name type="scientific">Pusillibacter faecalis</name>
    <dbReference type="NCBI Taxonomy" id="2714358"/>
    <lineage>
        <taxon>Bacteria</taxon>
        <taxon>Bacillati</taxon>
        <taxon>Bacillota</taxon>
        <taxon>Clostridia</taxon>
        <taxon>Eubacteriales</taxon>
        <taxon>Oscillospiraceae</taxon>
        <taxon>Pusillibacter</taxon>
    </lineage>
</organism>
<accession>A0A810QD69</accession>
<dbReference type="CDD" id="cd07034">
    <property type="entry name" value="TPP_PYR_PFOR_IOR-alpha_like"/>
    <property type="match status" value="1"/>
</dbReference>
<evidence type="ECO:0000256" key="1">
    <source>
        <dbReference type="ARBA" id="ARBA00023002"/>
    </source>
</evidence>
<sequence>MKTMGEKTFMQGNMAMAESAIRAGCKLFFGYPITPSSEVAEYFAKAMFTRPEENITFIQAETEVAAFNMIAGAVAAGHRAMTATSGPGFSLGQEAMSFMSCADLPAVILDIMRPGPGDGDIMAGQSDYHQLTRGGGHGDYRNLILAPYTVEEGCRLMQEAFVLAEKYHNPVVVASDGNLAKLRESVELPGRLEVPAPEEQYNSLTGYDPAVRGKHVFLTGMNGAAEVIMINERLQKKFRAIVENEVRYERYNCEDAAIVLVAYGSLARVCISAMKLAREEGIKVGLIRPITLWPYPEKAFEDLNGKKFLCCELSAGQMVDDVKLSVENKHDVYLFSRWGSVLPSPKEVLADIRKLNEVK</sequence>
<dbReference type="NCBIfam" id="NF005507">
    <property type="entry name" value="PRK07119.1"/>
    <property type="match status" value="1"/>
</dbReference>
<gene>
    <name evidence="4" type="ORF">MM59RIKEN_18340</name>
</gene>
<dbReference type="PANTHER" id="PTHR43088">
    <property type="entry name" value="SUBUNIT OF PYRUVATE:FLAVODOXIN OXIDOREDUCTASE-RELATED"/>
    <property type="match status" value="1"/>
</dbReference>
<feature type="domain" description="Pyruvate:ferredoxin oxidoreductase core" evidence="3">
    <location>
        <begin position="256"/>
        <end position="348"/>
    </location>
</feature>
<dbReference type="Pfam" id="PF17147">
    <property type="entry name" value="PFOR_II"/>
    <property type="match status" value="1"/>
</dbReference>
<dbReference type="InterPro" id="IPR033412">
    <property type="entry name" value="PFOR_II"/>
</dbReference>
<evidence type="ECO:0000259" key="3">
    <source>
        <dbReference type="Pfam" id="PF17147"/>
    </source>
</evidence>
<dbReference type="EMBL" id="AP023420">
    <property type="protein sequence ID" value="BCK84515.1"/>
    <property type="molecule type" value="Genomic_DNA"/>
</dbReference>
<dbReference type="AlphaFoldDB" id="A0A810QD69"/>
<evidence type="ECO:0000259" key="2">
    <source>
        <dbReference type="Pfam" id="PF01855"/>
    </source>
</evidence>
<dbReference type="Gene3D" id="3.40.50.920">
    <property type="match status" value="1"/>
</dbReference>
<dbReference type="InterPro" id="IPR009014">
    <property type="entry name" value="Transketo_C/PFOR_II"/>
</dbReference>
<keyword evidence="5" id="KW-1185">Reference proteome</keyword>
<name>A0A810QD69_9FIRM</name>
<dbReference type="SUPFAM" id="SSF52518">
    <property type="entry name" value="Thiamin diphosphate-binding fold (THDP-binding)"/>
    <property type="match status" value="1"/>
</dbReference>
<dbReference type="SUPFAM" id="SSF52922">
    <property type="entry name" value="TK C-terminal domain-like"/>
    <property type="match status" value="1"/>
</dbReference>